<comment type="similarity">
    <text evidence="1 5">Belongs to the Frigida family.</text>
</comment>
<dbReference type="InterPro" id="IPR012474">
    <property type="entry name" value="Frigida"/>
</dbReference>
<sequence>MVQQYFNMSMSLDDGFLTCLPLCPNTLRHPPNRILFPVDVPSANPISGQLRHSPIAAPSSAPAPAPTASDFLLMKFRFAELCGLVKVISVGKQSNKIDVGFCLAVLHKNMAEVDLTMAFKLTPSLLEQLGKALNELQSHSDTTSNTVSFTEISDHFRDLESKMLKKYTELESKEKSFKQEESNSRQSLAAKVAAVAEKEQDMFDRIQLLKDAAVAAIAEARANHLPPPVDNTADDVTDDMDNTKVIIPNSPEETNDDGGGGDSVTFYDELTRLCDQMDAKGLVSLFMENRKNISVLREELSHVLKSTKEPGRLVLDTLEGFYADDTTTAAAAASGGGSQGMRQSCIAIMESLSAMLAGGEMGADVLLGLEIKQEAKAMANEWRGKLVINDNDDDNDGKSLEVEGFLQLVATFRVASEFDEDELCKFVFAVCERREAPSLCRALGLAHKMPGVIEELISSGKLISAVHFVHGFELADRFPTVPLLKTYLKDLRRSSQGKRGNWGNPESGLNEGNTKELAALQNVVYCVQKYELETEYPLEAIYRRLEQLERAKVDRKRSSRDPPTINRFRDSPTKHHHQNKKQRSKSGGFGGGGGGGGYGHHRHHNGRHAPPPPAYMDRSLYAAQPGERYPQVDYSYPTAAPPPTQAAYSQQVYEQSAYYYPPPDAAVAGAGAAAYGVYTSSGAPAAYQPAPYQPYTYQ</sequence>
<protein>
    <recommendedName>
        <fullName evidence="5">FRIGIDA-like protein</fullName>
    </recommendedName>
</protein>
<keyword evidence="4 5" id="KW-0287">Flowering</keyword>
<evidence type="ECO:0000256" key="2">
    <source>
        <dbReference type="ARBA" id="ARBA00022473"/>
    </source>
</evidence>
<feature type="compositionally biased region" description="Gly residues" evidence="6">
    <location>
        <begin position="587"/>
        <end position="598"/>
    </location>
</feature>
<evidence type="ECO:0000256" key="4">
    <source>
        <dbReference type="ARBA" id="ARBA00023089"/>
    </source>
</evidence>
<evidence type="ECO:0000256" key="6">
    <source>
        <dbReference type="SAM" id="MobiDB-lite"/>
    </source>
</evidence>
<name>A0A9R1WM79_LACSA</name>
<evidence type="ECO:0000256" key="5">
    <source>
        <dbReference type="RuleBase" id="RU364012"/>
    </source>
</evidence>
<organism evidence="7 8">
    <name type="scientific">Lactuca sativa</name>
    <name type="common">Garden lettuce</name>
    <dbReference type="NCBI Taxonomy" id="4236"/>
    <lineage>
        <taxon>Eukaryota</taxon>
        <taxon>Viridiplantae</taxon>
        <taxon>Streptophyta</taxon>
        <taxon>Embryophyta</taxon>
        <taxon>Tracheophyta</taxon>
        <taxon>Spermatophyta</taxon>
        <taxon>Magnoliopsida</taxon>
        <taxon>eudicotyledons</taxon>
        <taxon>Gunneridae</taxon>
        <taxon>Pentapetalae</taxon>
        <taxon>asterids</taxon>
        <taxon>campanulids</taxon>
        <taxon>Asterales</taxon>
        <taxon>Asteraceae</taxon>
        <taxon>Cichorioideae</taxon>
        <taxon>Cichorieae</taxon>
        <taxon>Lactucinae</taxon>
        <taxon>Lactuca</taxon>
    </lineage>
</organism>
<feature type="region of interest" description="Disordered" evidence="6">
    <location>
        <begin position="551"/>
        <end position="618"/>
    </location>
</feature>
<comment type="caution">
    <text evidence="7">The sequence shown here is derived from an EMBL/GenBank/DDBJ whole genome shotgun (WGS) entry which is preliminary data.</text>
</comment>
<evidence type="ECO:0000256" key="1">
    <source>
        <dbReference type="ARBA" id="ARBA00008956"/>
    </source>
</evidence>
<evidence type="ECO:0000313" key="7">
    <source>
        <dbReference type="EMBL" id="KAJ0226289.1"/>
    </source>
</evidence>
<dbReference type="EMBL" id="NBSK02000001">
    <property type="protein sequence ID" value="KAJ0226289.1"/>
    <property type="molecule type" value="Genomic_DNA"/>
</dbReference>
<dbReference type="PANTHER" id="PTHR31791:SF41">
    <property type="entry name" value="FRIGIDA-LIKE PROTEIN"/>
    <property type="match status" value="1"/>
</dbReference>
<keyword evidence="3 5" id="KW-0221">Differentiation</keyword>
<gene>
    <name evidence="7" type="ORF">LSAT_V11C100011320</name>
</gene>
<keyword evidence="8" id="KW-1185">Reference proteome</keyword>
<evidence type="ECO:0000256" key="3">
    <source>
        <dbReference type="ARBA" id="ARBA00022782"/>
    </source>
</evidence>
<dbReference type="GO" id="GO:0030154">
    <property type="term" value="P:cell differentiation"/>
    <property type="evidence" value="ECO:0007669"/>
    <property type="project" value="UniProtKB-KW"/>
</dbReference>
<accession>A0A9R1WM79</accession>
<proteinExistence type="inferred from homology"/>
<dbReference type="Proteomes" id="UP000235145">
    <property type="component" value="Unassembled WGS sequence"/>
</dbReference>
<dbReference type="GO" id="GO:0009908">
    <property type="term" value="P:flower development"/>
    <property type="evidence" value="ECO:0007669"/>
    <property type="project" value="UniProtKB-KW"/>
</dbReference>
<reference evidence="7 8" key="1">
    <citation type="journal article" date="2017" name="Nat. Commun.">
        <title>Genome assembly with in vitro proximity ligation data and whole-genome triplication in lettuce.</title>
        <authorList>
            <person name="Reyes-Chin-Wo S."/>
            <person name="Wang Z."/>
            <person name="Yang X."/>
            <person name="Kozik A."/>
            <person name="Arikit S."/>
            <person name="Song C."/>
            <person name="Xia L."/>
            <person name="Froenicke L."/>
            <person name="Lavelle D.O."/>
            <person name="Truco M.J."/>
            <person name="Xia R."/>
            <person name="Zhu S."/>
            <person name="Xu C."/>
            <person name="Xu H."/>
            <person name="Xu X."/>
            <person name="Cox K."/>
            <person name="Korf I."/>
            <person name="Meyers B.C."/>
            <person name="Michelmore R.W."/>
        </authorList>
    </citation>
    <scope>NUCLEOTIDE SEQUENCE [LARGE SCALE GENOMIC DNA]</scope>
    <source>
        <strain evidence="8">cv. Salinas</strain>
        <tissue evidence="7">Seedlings</tissue>
    </source>
</reference>
<keyword evidence="2 5" id="KW-0217">Developmental protein</keyword>
<evidence type="ECO:0000313" key="8">
    <source>
        <dbReference type="Proteomes" id="UP000235145"/>
    </source>
</evidence>
<dbReference type="AlphaFoldDB" id="A0A9R1WM79"/>
<dbReference type="Pfam" id="PF07899">
    <property type="entry name" value="Frigida"/>
    <property type="match status" value="1"/>
</dbReference>
<dbReference type="PANTHER" id="PTHR31791">
    <property type="entry name" value="FRIGIDA-LIKE PROTEIN 3-RELATED"/>
    <property type="match status" value="1"/>
</dbReference>
<feature type="compositionally biased region" description="Basic residues" evidence="6">
    <location>
        <begin position="574"/>
        <end position="584"/>
    </location>
</feature>